<gene>
    <name evidence="4" type="ORF">BCV70DRAFT_163261</name>
</gene>
<dbReference type="SUPFAM" id="SSF48350">
    <property type="entry name" value="GTPase activation domain, GAP"/>
    <property type="match status" value="1"/>
</dbReference>
<dbReference type="Gene3D" id="1.10.506.10">
    <property type="entry name" value="GTPase Activation - p120gap, domain 1"/>
    <property type="match status" value="1"/>
</dbReference>
<dbReference type="PANTHER" id="PTHR10194:SF60">
    <property type="entry name" value="RAS GTPASE-ACTIVATING PROTEIN RASKOL"/>
    <property type="match status" value="1"/>
</dbReference>
<feature type="domain" description="Ras-GAP" evidence="3">
    <location>
        <begin position="621"/>
        <end position="845"/>
    </location>
</feature>
<keyword evidence="5" id="KW-1185">Reference proteome</keyword>
<dbReference type="Proteomes" id="UP000246740">
    <property type="component" value="Unassembled WGS sequence"/>
</dbReference>
<evidence type="ECO:0000256" key="1">
    <source>
        <dbReference type="ARBA" id="ARBA00022468"/>
    </source>
</evidence>
<reference evidence="4 5" key="1">
    <citation type="journal article" date="2018" name="Mol. Biol. Evol.">
        <title>Broad Genomic Sampling Reveals a Smut Pathogenic Ancestry of the Fungal Clade Ustilaginomycotina.</title>
        <authorList>
            <person name="Kijpornyongpan T."/>
            <person name="Mondo S.J."/>
            <person name="Barry K."/>
            <person name="Sandor L."/>
            <person name="Lee J."/>
            <person name="Lipzen A."/>
            <person name="Pangilinan J."/>
            <person name="LaButti K."/>
            <person name="Hainaut M."/>
            <person name="Henrissat B."/>
            <person name="Grigoriev I.V."/>
            <person name="Spatafora J.W."/>
            <person name="Aime M.C."/>
        </authorList>
    </citation>
    <scope>NUCLEOTIDE SEQUENCE [LARGE SCALE GENOMIC DNA]</scope>
    <source>
        <strain evidence="4 5">MCA 3645</strain>
    </source>
</reference>
<feature type="compositionally biased region" description="Polar residues" evidence="2">
    <location>
        <begin position="378"/>
        <end position="400"/>
    </location>
</feature>
<feature type="region of interest" description="Disordered" evidence="2">
    <location>
        <begin position="315"/>
        <end position="420"/>
    </location>
</feature>
<dbReference type="InParanoid" id="A0A317XKY1"/>
<proteinExistence type="predicted"/>
<dbReference type="EMBL" id="KZ819196">
    <property type="protein sequence ID" value="PWY98983.1"/>
    <property type="molecule type" value="Genomic_DNA"/>
</dbReference>
<name>A0A317XKY1_9BASI</name>
<sequence length="1033" mass="112193">MSALLKVFGKPRSGSVSVAGGRLRAGSDAEVSATVLLWHPGAKSSSSALSRNPLFRDASSMKQKLSKRGSSSTAQFEVGPDASFGSSPGIRPSGHSWLREKPSKNRLNSPLSSSSSAASSGQWKRAVAMFRDNGNLTLFGEDHAMIHAIQCSALSATDVRPVDDSLFGRSYVLGIYPKPAKAHKETSITVKRGTTAPLADKLAKAEPVFLQLATQAQLQYWLALLRIYVQPEIFGSPASVELGGTHRVFRQIDLTIYDAKSIMPMWPTDLLESPKSPRSPAVPITGLYQQASGSGGFGGGGDAVRSVSSTLGTLRQDMFDDSPSSETFGGDGSGSSRPGSRPSSRTNSRPGSRPNSRVRHNAKVSVGNIRAQDPDEGSGSSRPASQAASNADVESQNGDDASSWDEPTPGPIAGSSGAARFQHDDAISIAARSTASAKRREERELYESTNFDRYCRVRVDGELMARTSVRRSAGDTFKVDKICLRNLPEVGSLTVEVLHPTLRTSSGLAGSPSSSISKYMLLGVVEIPIDSLRRNEEIEGRFPIWSVSSFAGSNGATGSKDHDDDGKIPTSFHRGVVGELKLSIKLREETVLPLSMYEEVDRRIHAEDAAELIQGLTVTLREDAVISYLVRIYAASGTITERISSLIDRESADWGDRMEPELLFRANTLLSRSVDHLQRLLALAWLDECLGPTVRKVCNDPASERPTTSSSTGSDRFDDSRSTTQQLLSGGTLQSISSIPDGPMTTNALRKLCETMWHHIYSQRHRCPSDLRTVLHRIRTKVNERYKRCQSTRPGIQGVGAFVFLRLFCAALNAPQLYGLTPSQPSRTAQRKLLLLSKVLLALASKKTAFDQEKDWELASLNDFLRTYSSAYDDYITVVSTEPPKMSSVDVLGSRYEDDGDLQACASRRLRTLPMLHKESVPTAPYMLDRPLALASFVSYIVNTAEEKGLHIVSALDTLSEVSECDASPSISGMVGVAGADRPDPARRAAVMRRKVDEFVDICCQIEEAAGMCIEGAGYNPRPIPFDRLIVRR</sequence>
<evidence type="ECO:0000259" key="3">
    <source>
        <dbReference type="PROSITE" id="PS50018"/>
    </source>
</evidence>
<dbReference type="OrthoDB" id="775356at2759"/>
<dbReference type="AlphaFoldDB" id="A0A317XKY1"/>
<dbReference type="PANTHER" id="PTHR10194">
    <property type="entry name" value="RAS GTPASE-ACTIVATING PROTEINS"/>
    <property type="match status" value="1"/>
</dbReference>
<dbReference type="InterPro" id="IPR001936">
    <property type="entry name" value="RasGAP_dom"/>
</dbReference>
<dbReference type="InterPro" id="IPR008936">
    <property type="entry name" value="Rho_GTPase_activation_prot"/>
</dbReference>
<dbReference type="GO" id="GO:0005096">
    <property type="term" value="F:GTPase activator activity"/>
    <property type="evidence" value="ECO:0007669"/>
    <property type="project" value="UniProtKB-KW"/>
</dbReference>
<evidence type="ECO:0000256" key="2">
    <source>
        <dbReference type="SAM" id="MobiDB-lite"/>
    </source>
</evidence>
<feature type="region of interest" description="Disordered" evidence="2">
    <location>
        <begin position="59"/>
        <end position="117"/>
    </location>
</feature>
<dbReference type="Pfam" id="PF00616">
    <property type="entry name" value="RasGAP"/>
    <property type="match status" value="1"/>
</dbReference>
<dbReference type="PROSITE" id="PS50018">
    <property type="entry name" value="RAS_GTPASE_ACTIV_2"/>
    <property type="match status" value="1"/>
</dbReference>
<keyword evidence="1" id="KW-0343">GTPase activation</keyword>
<dbReference type="InterPro" id="IPR039360">
    <property type="entry name" value="Ras_GTPase"/>
</dbReference>
<feature type="compositionally biased region" description="Polar residues" evidence="2">
    <location>
        <begin position="705"/>
        <end position="714"/>
    </location>
</feature>
<feature type="compositionally biased region" description="Polar residues" evidence="2">
    <location>
        <begin position="60"/>
        <end position="75"/>
    </location>
</feature>
<evidence type="ECO:0000313" key="5">
    <source>
        <dbReference type="Proteomes" id="UP000246740"/>
    </source>
</evidence>
<feature type="region of interest" description="Disordered" evidence="2">
    <location>
        <begin position="697"/>
        <end position="724"/>
    </location>
</feature>
<accession>A0A317XKY1</accession>
<dbReference type="STRING" id="1882483.A0A317XKY1"/>
<dbReference type="SMART" id="SM00323">
    <property type="entry name" value="RasGAP"/>
    <property type="match status" value="1"/>
</dbReference>
<feature type="compositionally biased region" description="Low complexity" evidence="2">
    <location>
        <begin position="334"/>
        <end position="355"/>
    </location>
</feature>
<protein>
    <submittedName>
        <fullName evidence="4">Rho GTPase activation protein</fullName>
    </submittedName>
</protein>
<organism evidence="4 5">
    <name type="scientific">Testicularia cyperi</name>
    <dbReference type="NCBI Taxonomy" id="1882483"/>
    <lineage>
        <taxon>Eukaryota</taxon>
        <taxon>Fungi</taxon>
        <taxon>Dikarya</taxon>
        <taxon>Basidiomycota</taxon>
        <taxon>Ustilaginomycotina</taxon>
        <taxon>Ustilaginomycetes</taxon>
        <taxon>Ustilaginales</taxon>
        <taxon>Anthracoideaceae</taxon>
        <taxon>Testicularia</taxon>
    </lineage>
</organism>
<evidence type="ECO:0000313" key="4">
    <source>
        <dbReference type="EMBL" id="PWY98983.1"/>
    </source>
</evidence>